<name>A0A914RIN5_PAREQ</name>
<dbReference type="GO" id="GO:0005230">
    <property type="term" value="F:extracellular ligand-gated monoatomic ion channel activity"/>
    <property type="evidence" value="ECO:0007669"/>
    <property type="project" value="InterPro"/>
</dbReference>
<reference evidence="3" key="1">
    <citation type="submission" date="2022-11" db="UniProtKB">
        <authorList>
            <consortium name="WormBaseParasite"/>
        </authorList>
    </citation>
    <scope>IDENTIFICATION</scope>
</reference>
<evidence type="ECO:0000313" key="2">
    <source>
        <dbReference type="Proteomes" id="UP000887564"/>
    </source>
</evidence>
<dbReference type="Pfam" id="PF02931">
    <property type="entry name" value="Neur_chan_LBD"/>
    <property type="match status" value="1"/>
</dbReference>
<keyword evidence="2" id="KW-1185">Reference proteome</keyword>
<dbReference type="Gene3D" id="2.70.170.10">
    <property type="entry name" value="Neurotransmitter-gated ion-channel ligand-binding domain"/>
    <property type="match status" value="1"/>
</dbReference>
<dbReference type="InterPro" id="IPR006202">
    <property type="entry name" value="Neur_chan_lig-bd"/>
</dbReference>
<evidence type="ECO:0000259" key="1">
    <source>
        <dbReference type="Pfam" id="PF02931"/>
    </source>
</evidence>
<organism evidence="2 3">
    <name type="scientific">Parascaris equorum</name>
    <name type="common">Equine roundworm</name>
    <dbReference type="NCBI Taxonomy" id="6256"/>
    <lineage>
        <taxon>Eukaryota</taxon>
        <taxon>Metazoa</taxon>
        <taxon>Ecdysozoa</taxon>
        <taxon>Nematoda</taxon>
        <taxon>Chromadorea</taxon>
        <taxon>Rhabditida</taxon>
        <taxon>Spirurina</taxon>
        <taxon>Ascaridomorpha</taxon>
        <taxon>Ascaridoidea</taxon>
        <taxon>Ascarididae</taxon>
        <taxon>Parascaris</taxon>
    </lineage>
</organism>
<dbReference type="AlphaFoldDB" id="A0A914RIN5"/>
<protein>
    <submittedName>
        <fullName evidence="3">Neurotransmitter-gated ion-channel ligand-binding domain-containing protein</fullName>
    </submittedName>
</protein>
<accession>A0A914RIN5</accession>
<proteinExistence type="predicted"/>
<dbReference type="InterPro" id="IPR036734">
    <property type="entry name" value="Neur_chan_lig-bd_sf"/>
</dbReference>
<dbReference type="Proteomes" id="UP000887564">
    <property type="component" value="Unplaced"/>
</dbReference>
<evidence type="ECO:0000313" key="3">
    <source>
        <dbReference type="WBParaSite" id="PEQ_0000163201-mRNA-1"/>
    </source>
</evidence>
<sequence length="96" mass="11233">MDIYINEMWLDPSLNFQHLTPCKDNLSLNHQVLDRLWTPNSCFINSKIAQIHDSPFSVRQLASMSSKERRRADAYEKNYGATSPPIYALYTRDRII</sequence>
<dbReference type="SUPFAM" id="SSF63712">
    <property type="entry name" value="Nicotinic receptor ligand binding domain-like"/>
    <property type="match status" value="1"/>
</dbReference>
<feature type="domain" description="Neurotransmitter-gated ion-channel ligand-binding" evidence="1">
    <location>
        <begin position="1"/>
        <end position="56"/>
    </location>
</feature>
<dbReference type="GO" id="GO:0016020">
    <property type="term" value="C:membrane"/>
    <property type="evidence" value="ECO:0007669"/>
    <property type="project" value="InterPro"/>
</dbReference>
<dbReference type="WBParaSite" id="PEQ_0000163201-mRNA-1">
    <property type="protein sequence ID" value="PEQ_0000163201-mRNA-1"/>
    <property type="gene ID" value="PEQ_0000163201"/>
</dbReference>